<dbReference type="Gene3D" id="2.30.250.10">
    <property type="entry name" value="Aminopeptidase i, Domain 2"/>
    <property type="match status" value="1"/>
</dbReference>
<feature type="binding site" evidence="10">
    <location>
        <position position="166"/>
    </location>
    <ligand>
        <name>Zn(2+)</name>
        <dbReference type="ChEBI" id="CHEBI:29105"/>
    </ligand>
</feature>
<dbReference type="HAMAP" id="MF_00467">
    <property type="entry name" value="Aminopeptidase_M18_2"/>
    <property type="match status" value="1"/>
</dbReference>
<name>A0ABX8CVE9_9NOCA</name>
<feature type="binding site" evidence="10">
    <location>
        <position position="92"/>
    </location>
    <ligand>
        <name>Zn(2+)</name>
        <dbReference type="ChEBI" id="CHEBI:29105"/>
    </ligand>
</feature>
<keyword evidence="8 10" id="KW-0862">Zinc</keyword>
<keyword evidence="9 10" id="KW-0482">Metalloprotease</keyword>
<keyword evidence="6 10" id="KW-0479">Metal-binding</keyword>
<dbReference type="SUPFAM" id="SSF101821">
    <property type="entry name" value="Aminopeptidase/glucanase lid domain"/>
    <property type="match status" value="1"/>
</dbReference>
<accession>A0ABX8CVE9</accession>
<evidence type="ECO:0000256" key="1">
    <source>
        <dbReference type="ARBA" id="ARBA00001947"/>
    </source>
</evidence>
<comment type="similarity">
    <text evidence="2 10 11">Belongs to the peptidase M18 family.</text>
</comment>
<evidence type="ECO:0000256" key="12">
    <source>
        <dbReference type="RuleBase" id="RU004387"/>
    </source>
</evidence>
<dbReference type="PANTHER" id="PTHR28570:SF3">
    <property type="entry name" value="ASPARTYL AMINOPEPTIDASE"/>
    <property type="match status" value="1"/>
</dbReference>
<dbReference type="EC" id="3.4.11.-" evidence="10"/>
<gene>
    <name evidence="10" type="primary">apeB</name>
    <name evidence="13" type="ORF">KHQ06_03180</name>
</gene>
<evidence type="ECO:0000256" key="2">
    <source>
        <dbReference type="ARBA" id="ARBA00008290"/>
    </source>
</evidence>
<dbReference type="SUPFAM" id="SSF53187">
    <property type="entry name" value="Zn-dependent exopeptidases"/>
    <property type="match status" value="1"/>
</dbReference>
<evidence type="ECO:0000256" key="9">
    <source>
        <dbReference type="ARBA" id="ARBA00023049"/>
    </source>
</evidence>
<evidence type="ECO:0000313" key="14">
    <source>
        <dbReference type="Proteomes" id="UP000683310"/>
    </source>
</evidence>
<keyword evidence="5 10" id="KW-0645">Protease</keyword>
<dbReference type="InterPro" id="IPR001948">
    <property type="entry name" value="Peptidase_M18"/>
</dbReference>
<dbReference type="PRINTS" id="PR00932">
    <property type="entry name" value="AMINO1PTASE"/>
</dbReference>
<dbReference type="InterPro" id="IPR023358">
    <property type="entry name" value="Peptidase_M18_dom2"/>
</dbReference>
<evidence type="ECO:0000256" key="6">
    <source>
        <dbReference type="ARBA" id="ARBA00022723"/>
    </source>
</evidence>
<evidence type="ECO:0000256" key="3">
    <source>
        <dbReference type="ARBA" id="ARBA00014897"/>
    </source>
</evidence>
<evidence type="ECO:0000256" key="8">
    <source>
        <dbReference type="ARBA" id="ARBA00022833"/>
    </source>
</evidence>
<dbReference type="EMBL" id="CP074371">
    <property type="protein sequence ID" value="QVI22150.1"/>
    <property type="molecule type" value="Genomic_DNA"/>
</dbReference>
<dbReference type="NCBIfam" id="NF002759">
    <property type="entry name" value="PRK02813.1"/>
    <property type="match status" value="1"/>
</dbReference>
<dbReference type="Proteomes" id="UP000683310">
    <property type="component" value="Chromosome"/>
</dbReference>
<reference evidence="13 14" key="1">
    <citation type="submission" date="2021-04" db="EMBL/GenBank/DDBJ databases">
        <title>Nocardia tengchongensis.</title>
        <authorList>
            <person name="Zhuang k."/>
            <person name="Ran Y."/>
            <person name="Li W."/>
        </authorList>
    </citation>
    <scope>NUCLEOTIDE SEQUENCE [LARGE SCALE GENOMIC DNA]</scope>
    <source>
        <strain evidence="13 14">CFH S0057</strain>
    </source>
</reference>
<comment type="cofactor">
    <cofactor evidence="1 10 12">
        <name>Zn(2+)</name>
        <dbReference type="ChEBI" id="CHEBI:29105"/>
    </cofactor>
</comment>
<evidence type="ECO:0000256" key="7">
    <source>
        <dbReference type="ARBA" id="ARBA00022801"/>
    </source>
</evidence>
<dbReference type="InterPro" id="IPR022984">
    <property type="entry name" value="M18_aminopeptidase_2"/>
</dbReference>
<dbReference type="CDD" id="cd05658">
    <property type="entry name" value="M18_DAP"/>
    <property type="match status" value="1"/>
</dbReference>
<proteinExistence type="inferred from homology"/>
<protein>
    <recommendedName>
        <fullName evidence="3 10">Probable M18 family aminopeptidase 2</fullName>
        <ecNumber evidence="10">3.4.11.-</ecNumber>
    </recommendedName>
</protein>
<organism evidence="13 14">
    <name type="scientific">Nocardia tengchongensis</name>
    <dbReference type="NCBI Taxonomy" id="2055889"/>
    <lineage>
        <taxon>Bacteria</taxon>
        <taxon>Bacillati</taxon>
        <taxon>Actinomycetota</taxon>
        <taxon>Actinomycetes</taxon>
        <taxon>Mycobacteriales</taxon>
        <taxon>Nocardiaceae</taxon>
        <taxon>Nocardia</taxon>
    </lineage>
</organism>
<feature type="binding site" evidence="10">
    <location>
        <position position="411"/>
    </location>
    <ligand>
        <name>Zn(2+)</name>
        <dbReference type="ChEBI" id="CHEBI:29105"/>
    </ligand>
</feature>
<dbReference type="GO" id="GO:0004177">
    <property type="term" value="F:aminopeptidase activity"/>
    <property type="evidence" value="ECO:0007669"/>
    <property type="project" value="UniProtKB-KW"/>
</dbReference>
<evidence type="ECO:0000256" key="10">
    <source>
        <dbReference type="HAMAP-Rule" id="MF_00467"/>
    </source>
</evidence>
<evidence type="ECO:0000313" key="13">
    <source>
        <dbReference type="EMBL" id="QVI22150.1"/>
    </source>
</evidence>
<dbReference type="PANTHER" id="PTHR28570">
    <property type="entry name" value="ASPARTYL AMINOPEPTIDASE"/>
    <property type="match status" value="1"/>
</dbReference>
<sequence>MPVAETTATATGLCEFIDASPSPFHVCRTVAAELDDHGFTRLAESAPWPAESAGRHYVVRGGSLVAWADSGTGAPTGFHAGQATPFRVIGAHTDSPNLRVKQHPDSAVAGWQMVGLEPYGGAWLNSWLDRDLGISGRLSIRDGNTVREQLIRIDEPILRVPQLAIHLSEDRRGVQLDPQRHVNAVWGIGGEPRSFLAFLAERSGIAADTVLGWELMTHDLVPSSLIGRDRDLVSAPRLDNQGTCYAGLRAFLAAIAAPGAAVPVLAMFDHEEVGSQSDRGAQSDLLPTVLERIVLTRGGGRAEYLAALAGSVCASGDMAHATHPNYQDRHEPAHRIEVNGGPVLKVNQNLRYATDATGAGAFALACAQAAVPLQRYVHRADLPCGSTIGPMTAARTGMPTADVGAAQLAMHSAREMMGAADVATYAAALAAFLTPEPVR</sequence>
<dbReference type="Gene3D" id="3.40.630.10">
    <property type="entry name" value="Zn peptidases"/>
    <property type="match status" value="1"/>
</dbReference>
<evidence type="ECO:0000256" key="11">
    <source>
        <dbReference type="RuleBase" id="RU004386"/>
    </source>
</evidence>
<evidence type="ECO:0000256" key="5">
    <source>
        <dbReference type="ARBA" id="ARBA00022670"/>
    </source>
</evidence>
<evidence type="ECO:0000256" key="4">
    <source>
        <dbReference type="ARBA" id="ARBA00022438"/>
    </source>
</evidence>
<dbReference type="Pfam" id="PF02127">
    <property type="entry name" value="Peptidase_M18"/>
    <property type="match status" value="1"/>
</dbReference>
<keyword evidence="14" id="KW-1185">Reference proteome</keyword>
<keyword evidence="7 10" id="KW-0378">Hydrolase</keyword>
<keyword evidence="4 10" id="KW-0031">Aminopeptidase</keyword>